<dbReference type="InterPro" id="IPR009241">
    <property type="entry name" value="HigB-like"/>
</dbReference>
<comment type="caution">
    <text evidence="1">The sequence shown here is derived from an EMBL/GenBank/DDBJ whole genome shotgun (WGS) entry which is preliminary data.</text>
</comment>
<evidence type="ECO:0000313" key="2">
    <source>
        <dbReference type="Proteomes" id="UP001501358"/>
    </source>
</evidence>
<proteinExistence type="predicted"/>
<protein>
    <recommendedName>
        <fullName evidence="3">Addiction module toxin RelE</fullName>
    </recommendedName>
</protein>
<sequence length="120" mass="13569">MGWEIILTSEVHDWFLGLSDPSASLVRDSVELLARQGPAPGRPAADRIHGSQLHNLKELRPGSSGRSEIRILFVFDPTRRAILLVAGDRAGNWQSWYTEAVKLAEERYARYLDSRPEEIE</sequence>
<evidence type="ECO:0000313" key="1">
    <source>
        <dbReference type="EMBL" id="GAA2499650.1"/>
    </source>
</evidence>
<dbReference type="RefSeq" id="WP_344384583.1">
    <property type="nucleotide sequence ID" value="NZ_BAAATA010000027.1"/>
</dbReference>
<name>A0ABN3MCX3_9ACTN</name>
<accession>A0ABN3MCX3</accession>
<evidence type="ECO:0008006" key="3">
    <source>
        <dbReference type="Google" id="ProtNLM"/>
    </source>
</evidence>
<gene>
    <name evidence="1" type="ORF">GCM10010406_40220</name>
</gene>
<dbReference type="EMBL" id="BAAATA010000027">
    <property type="protein sequence ID" value="GAA2499650.1"/>
    <property type="molecule type" value="Genomic_DNA"/>
</dbReference>
<reference evidence="1 2" key="1">
    <citation type="journal article" date="2019" name="Int. J. Syst. Evol. Microbiol.">
        <title>The Global Catalogue of Microorganisms (GCM) 10K type strain sequencing project: providing services to taxonomists for standard genome sequencing and annotation.</title>
        <authorList>
            <consortium name="The Broad Institute Genomics Platform"/>
            <consortium name="The Broad Institute Genome Sequencing Center for Infectious Disease"/>
            <person name="Wu L."/>
            <person name="Ma J."/>
        </authorList>
    </citation>
    <scope>NUCLEOTIDE SEQUENCE [LARGE SCALE GENOMIC DNA]</scope>
    <source>
        <strain evidence="1 2">JCM 6307</strain>
    </source>
</reference>
<organism evidence="1 2">
    <name type="scientific">Streptomyces thermolineatus</name>
    <dbReference type="NCBI Taxonomy" id="44033"/>
    <lineage>
        <taxon>Bacteria</taxon>
        <taxon>Bacillati</taxon>
        <taxon>Actinomycetota</taxon>
        <taxon>Actinomycetes</taxon>
        <taxon>Kitasatosporales</taxon>
        <taxon>Streptomycetaceae</taxon>
        <taxon>Streptomyces</taxon>
    </lineage>
</organism>
<dbReference type="Proteomes" id="UP001501358">
    <property type="component" value="Unassembled WGS sequence"/>
</dbReference>
<keyword evidence="2" id="KW-1185">Reference proteome</keyword>
<dbReference type="Pfam" id="PF05973">
    <property type="entry name" value="Gp49"/>
    <property type="match status" value="1"/>
</dbReference>